<dbReference type="GO" id="GO:0004342">
    <property type="term" value="F:glucosamine-6-phosphate deaminase activity"/>
    <property type="evidence" value="ECO:0007669"/>
    <property type="project" value="UniProtKB-EC"/>
</dbReference>
<comment type="catalytic activity">
    <reaction evidence="3">
        <text>alpha-D-glucosamine 6-phosphate + H2O = beta-D-fructose 6-phosphate + NH4(+)</text>
        <dbReference type="Rhea" id="RHEA:12172"/>
        <dbReference type="ChEBI" id="CHEBI:15377"/>
        <dbReference type="ChEBI" id="CHEBI:28938"/>
        <dbReference type="ChEBI" id="CHEBI:57634"/>
        <dbReference type="ChEBI" id="CHEBI:75989"/>
        <dbReference type="EC" id="3.5.99.6"/>
    </reaction>
</comment>
<evidence type="ECO:0000256" key="1">
    <source>
        <dbReference type="ARBA" id="ARBA00022801"/>
    </source>
</evidence>
<keyword evidence="6" id="KW-1185">Reference proteome</keyword>
<accession>A0ABV8WUA8</accession>
<dbReference type="Gene3D" id="3.40.50.1360">
    <property type="match status" value="1"/>
</dbReference>
<dbReference type="CDD" id="cd01399">
    <property type="entry name" value="GlcN6P_deaminase"/>
    <property type="match status" value="1"/>
</dbReference>
<sequence>MKIIESKNYLKMSHTACQILAEQIGQNPKIKLGLATGSTPIGLYNRLIHLNKKKEISFQKVTTFNLDEYVGLPATHPNSYHYFMRENFFQHIDINEANTHIPNGMAYDLEKECIRYQQVIETAGGMDIQVLGLGENGHIGFNEPGTSFSEETHIISLEKSTREANARFFDNIDQVPKKAITVGINTIMQSKQVILLISGETKAEAYNRLVNGGITETFPASILQKHKNCIVLVDQETTFQITN</sequence>
<dbReference type="HAMAP" id="MF_01241">
    <property type="entry name" value="GlcN6P_deamin"/>
    <property type="match status" value="1"/>
</dbReference>
<dbReference type="PANTHER" id="PTHR11280:SF5">
    <property type="entry name" value="GLUCOSAMINE-6-PHOSPHATE ISOMERASE"/>
    <property type="match status" value="1"/>
</dbReference>
<keyword evidence="1 3" id="KW-0378">Hydrolase</keyword>
<feature type="active site" description="Proton acceptor; for enolization step" evidence="3">
    <location>
        <position position="67"/>
    </location>
</feature>
<dbReference type="SUPFAM" id="SSF100950">
    <property type="entry name" value="NagB/RpiA/CoA transferase-like"/>
    <property type="match status" value="1"/>
</dbReference>
<dbReference type="RefSeq" id="WP_390249520.1">
    <property type="nucleotide sequence ID" value="NZ_JBHSDT010000003.1"/>
</dbReference>
<evidence type="ECO:0000256" key="2">
    <source>
        <dbReference type="ARBA" id="ARBA00023277"/>
    </source>
</evidence>
<feature type="active site" description="Proton acceptor; for ring-opening step" evidence="3">
    <location>
        <position position="138"/>
    </location>
</feature>
<keyword evidence="2 3" id="KW-0119">Carbohydrate metabolism</keyword>
<dbReference type="Pfam" id="PF01182">
    <property type="entry name" value="Glucosamine_iso"/>
    <property type="match status" value="1"/>
</dbReference>
<organism evidence="5 6">
    <name type="scientific">Gracilibacillus xinjiangensis</name>
    <dbReference type="NCBI Taxonomy" id="1193282"/>
    <lineage>
        <taxon>Bacteria</taxon>
        <taxon>Bacillati</taxon>
        <taxon>Bacillota</taxon>
        <taxon>Bacilli</taxon>
        <taxon>Bacillales</taxon>
        <taxon>Bacillaceae</taxon>
        <taxon>Gracilibacillus</taxon>
    </lineage>
</organism>
<evidence type="ECO:0000256" key="3">
    <source>
        <dbReference type="HAMAP-Rule" id="MF_01241"/>
    </source>
</evidence>
<dbReference type="InterPro" id="IPR037171">
    <property type="entry name" value="NagB/RpiA_transferase-like"/>
</dbReference>
<comment type="caution">
    <text evidence="3">Lacks conserved residue(s) required for the propagation of feature annotation.</text>
</comment>
<evidence type="ECO:0000313" key="6">
    <source>
        <dbReference type="Proteomes" id="UP001595882"/>
    </source>
</evidence>
<name>A0ABV8WUA8_9BACI</name>
<feature type="active site" description="For ring-opening step" evidence="3">
    <location>
        <position position="143"/>
    </location>
</feature>
<dbReference type="InterPro" id="IPR004547">
    <property type="entry name" value="Glucosamine6P_isomerase"/>
</dbReference>
<comment type="function">
    <text evidence="3">Catalyzes the reversible isomerization-deamination of glucosamine 6-phosphate (GlcN6P) to form fructose 6-phosphate (Fru6P) and ammonium ion.</text>
</comment>
<comment type="caution">
    <text evidence="5">The sequence shown here is derived from an EMBL/GenBank/DDBJ whole genome shotgun (WGS) entry which is preliminary data.</text>
</comment>
<reference evidence="6" key="1">
    <citation type="journal article" date="2019" name="Int. J. Syst. Evol. Microbiol.">
        <title>The Global Catalogue of Microorganisms (GCM) 10K type strain sequencing project: providing services to taxonomists for standard genome sequencing and annotation.</title>
        <authorList>
            <consortium name="The Broad Institute Genomics Platform"/>
            <consortium name="The Broad Institute Genome Sequencing Center for Infectious Disease"/>
            <person name="Wu L."/>
            <person name="Ma J."/>
        </authorList>
    </citation>
    <scope>NUCLEOTIDE SEQUENCE [LARGE SCALE GENOMIC DNA]</scope>
    <source>
        <strain evidence="6">CCUG 37865</strain>
    </source>
</reference>
<dbReference type="NCBIfam" id="TIGR00502">
    <property type="entry name" value="nagB"/>
    <property type="match status" value="1"/>
</dbReference>
<dbReference type="EMBL" id="JBHSDT010000003">
    <property type="protein sequence ID" value="MFC4402181.1"/>
    <property type="molecule type" value="Genomic_DNA"/>
</dbReference>
<dbReference type="PANTHER" id="PTHR11280">
    <property type="entry name" value="GLUCOSAMINE-6-PHOSPHATE ISOMERASE"/>
    <property type="match status" value="1"/>
</dbReference>
<feature type="domain" description="Glucosamine/galactosamine-6-phosphate isomerase" evidence="4">
    <location>
        <begin position="13"/>
        <end position="228"/>
    </location>
</feature>
<protein>
    <recommendedName>
        <fullName evidence="3">Glucosamine-6-phosphate deaminase</fullName>
        <ecNumber evidence="3">3.5.99.6</ecNumber>
    </recommendedName>
    <alternativeName>
        <fullName evidence="3">GlcN6P deaminase</fullName>
        <shortName evidence="3">GNPDA</shortName>
    </alternativeName>
    <alternativeName>
        <fullName evidence="3">Glucosamine-6-phosphate isomerase</fullName>
    </alternativeName>
</protein>
<comment type="similarity">
    <text evidence="3">Belongs to the glucosamine/galactosamine-6-phosphate isomerase family. NagB subfamily.</text>
</comment>
<feature type="active site" description="For ring-opening step" evidence="3">
    <location>
        <position position="136"/>
    </location>
</feature>
<evidence type="ECO:0000313" key="5">
    <source>
        <dbReference type="EMBL" id="MFC4402181.1"/>
    </source>
</evidence>
<dbReference type="InterPro" id="IPR006148">
    <property type="entry name" value="Glc/Gal-6P_isomerase"/>
</dbReference>
<dbReference type="Proteomes" id="UP001595882">
    <property type="component" value="Unassembled WGS sequence"/>
</dbReference>
<dbReference type="EC" id="3.5.99.6" evidence="3"/>
<comment type="pathway">
    <text evidence="3">Amino-sugar metabolism; N-acetylneuraminate degradation; D-fructose 6-phosphate from N-acetylneuraminate: step 5/5.</text>
</comment>
<proteinExistence type="inferred from homology"/>
<evidence type="ECO:0000259" key="4">
    <source>
        <dbReference type="Pfam" id="PF01182"/>
    </source>
</evidence>
<gene>
    <name evidence="3 5" type="primary">nagB</name>
    <name evidence="5" type="ORF">ACFOY7_03720</name>
</gene>